<evidence type="ECO:0000313" key="4">
    <source>
        <dbReference type="EMBL" id="KUH58568.1"/>
    </source>
</evidence>
<dbReference type="GO" id="GO:0016757">
    <property type="term" value="F:glycosyltransferase activity"/>
    <property type="evidence" value="ECO:0007669"/>
    <property type="project" value="UniProtKB-KW"/>
</dbReference>
<dbReference type="RefSeq" id="WP_059054717.1">
    <property type="nucleotide sequence ID" value="NZ_LOJF01000009.1"/>
</dbReference>
<dbReference type="CDD" id="cd00761">
    <property type="entry name" value="Glyco_tranf_GTA_type"/>
    <property type="match status" value="1"/>
</dbReference>
<accession>A0A100YVR5</accession>
<evidence type="ECO:0000313" key="5">
    <source>
        <dbReference type="Proteomes" id="UP000054078"/>
    </source>
</evidence>
<dbReference type="EMBL" id="LOJF01000009">
    <property type="protein sequence ID" value="KUH58568.1"/>
    <property type="molecule type" value="Genomic_DNA"/>
</dbReference>
<dbReference type="STRING" id="1299998.AUL39_06205"/>
<evidence type="ECO:0000256" key="2">
    <source>
        <dbReference type="ARBA" id="ARBA00022679"/>
    </source>
</evidence>
<name>A0A100YVR5_TRASO</name>
<dbReference type="AlphaFoldDB" id="A0A100YVR5"/>
<dbReference type="PANTHER" id="PTHR22916:SF51">
    <property type="entry name" value="GLYCOSYLTRANSFERASE EPSH-RELATED"/>
    <property type="match status" value="1"/>
</dbReference>
<gene>
    <name evidence="4" type="ORF">AUL39_06205</name>
</gene>
<organism evidence="4 5">
    <name type="scientific">Tractidigestivibacter scatoligenes</name>
    <name type="common">Olsenella scatoligenes</name>
    <dbReference type="NCBI Taxonomy" id="1299998"/>
    <lineage>
        <taxon>Bacteria</taxon>
        <taxon>Bacillati</taxon>
        <taxon>Actinomycetota</taxon>
        <taxon>Coriobacteriia</taxon>
        <taxon>Coriobacteriales</taxon>
        <taxon>Atopobiaceae</taxon>
        <taxon>Tractidigestivibacter</taxon>
    </lineage>
</organism>
<comment type="caution">
    <text evidence="4">The sequence shown here is derived from an EMBL/GenBank/DDBJ whole genome shotgun (WGS) entry which is preliminary data.</text>
</comment>
<dbReference type="OrthoDB" id="3193023at2"/>
<dbReference type="PANTHER" id="PTHR22916">
    <property type="entry name" value="GLYCOSYLTRANSFERASE"/>
    <property type="match status" value="1"/>
</dbReference>
<dbReference type="Proteomes" id="UP000054078">
    <property type="component" value="Unassembled WGS sequence"/>
</dbReference>
<evidence type="ECO:0000259" key="3">
    <source>
        <dbReference type="Pfam" id="PF00535"/>
    </source>
</evidence>
<feature type="domain" description="Glycosyltransferase 2-like" evidence="3">
    <location>
        <begin position="4"/>
        <end position="115"/>
    </location>
</feature>
<dbReference type="Pfam" id="PF00535">
    <property type="entry name" value="Glycos_transf_2"/>
    <property type="match status" value="1"/>
</dbReference>
<dbReference type="Gene3D" id="3.90.550.10">
    <property type="entry name" value="Spore Coat Polysaccharide Biosynthesis Protein SpsA, Chain A"/>
    <property type="match status" value="1"/>
</dbReference>
<protein>
    <recommendedName>
        <fullName evidence="3">Glycosyltransferase 2-like domain-containing protein</fullName>
    </recommendedName>
</protein>
<keyword evidence="5" id="KW-1185">Reference proteome</keyword>
<keyword evidence="2" id="KW-0808">Transferase</keyword>
<reference evidence="4 5" key="1">
    <citation type="submission" date="2015-12" db="EMBL/GenBank/DDBJ databases">
        <title>Draft Genome Sequence of Olsenella scatoligenes SK9K4T; a Producer of 3-Methylindole- (skatole) and 4-Methylphenol- (p-cresol) Isolated from Pig Feces.</title>
        <authorList>
            <person name="Li X."/>
            <person name="Borg B."/>
            <person name="Canibe N."/>
        </authorList>
    </citation>
    <scope>NUCLEOTIDE SEQUENCE [LARGE SCALE GENOMIC DNA]</scope>
    <source>
        <strain evidence="4 5">SK9K4</strain>
    </source>
</reference>
<dbReference type="SUPFAM" id="SSF53448">
    <property type="entry name" value="Nucleotide-diphospho-sugar transferases"/>
    <property type="match status" value="1"/>
</dbReference>
<keyword evidence="1" id="KW-0328">Glycosyltransferase</keyword>
<dbReference type="InterPro" id="IPR001173">
    <property type="entry name" value="Glyco_trans_2-like"/>
</dbReference>
<dbReference type="InterPro" id="IPR029044">
    <property type="entry name" value="Nucleotide-diphossugar_trans"/>
</dbReference>
<sequence>MKISIIIPVYNSREYLRECVQSITSQSYRDIEVLLVDDGSTDGSGDLCDVLAAEDKRVIAIHKPNGGTSSARNEGMAQASGDYLTFCDNDDFFRDDQCLELVAQSLSARPVDVLMHDNCMYDNSKGIVIPPKQTSLSAKVASLSKGEAILEIISKGLMARTVWNKVVRTSLVREYGIVFPEGMRNEDTDWSASVLEHAQSVGWLDDPFYCYRKGTTYAQTSKPITRSMIDDLAKVVEKHVAAIDELGLTGCEARSIRTFLAYPFIVWMGQAASLGECRKDDRTSLAMCAHAPLLLAADDDPAVHLAFLAYRVLGFWGTARLLAIAFRLRQHSSLRHQS</sequence>
<proteinExistence type="predicted"/>
<evidence type="ECO:0000256" key="1">
    <source>
        <dbReference type="ARBA" id="ARBA00022676"/>
    </source>
</evidence>